<accession>A0ABD1GZW1</accession>
<protein>
    <submittedName>
        <fullName evidence="2">Uncharacterized protein</fullName>
    </submittedName>
</protein>
<organism evidence="2 3">
    <name type="scientific">Salvia divinorum</name>
    <name type="common">Maria pastora</name>
    <name type="synonym">Diviner's sage</name>
    <dbReference type="NCBI Taxonomy" id="28513"/>
    <lineage>
        <taxon>Eukaryota</taxon>
        <taxon>Viridiplantae</taxon>
        <taxon>Streptophyta</taxon>
        <taxon>Embryophyta</taxon>
        <taxon>Tracheophyta</taxon>
        <taxon>Spermatophyta</taxon>
        <taxon>Magnoliopsida</taxon>
        <taxon>eudicotyledons</taxon>
        <taxon>Gunneridae</taxon>
        <taxon>Pentapetalae</taxon>
        <taxon>asterids</taxon>
        <taxon>lamiids</taxon>
        <taxon>Lamiales</taxon>
        <taxon>Lamiaceae</taxon>
        <taxon>Nepetoideae</taxon>
        <taxon>Mentheae</taxon>
        <taxon>Salviinae</taxon>
        <taxon>Salvia</taxon>
        <taxon>Salvia subgen. Calosphace</taxon>
    </lineage>
</organism>
<dbReference type="Proteomes" id="UP001567538">
    <property type="component" value="Unassembled WGS sequence"/>
</dbReference>
<reference evidence="2 3" key="1">
    <citation type="submission" date="2024-06" db="EMBL/GenBank/DDBJ databases">
        <title>A chromosome level genome sequence of Diviner's sage (Salvia divinorum).</title>
        <authorList>
            <person name="Ford S.A."/>
            <person name="Ro D.-K."/>
            <person name="Ness R.W."/>
            <person name="Phillips M.A."/>
        </authorList>
    </citation>
    <scope>NUCLEOTIDE SEQUENCE [LARGE SCALE GENOMIC DNA]</scope>
    <source>
        <strain evidence="2">SAF-2024a</strain>
        <tissue evidence="2">Leaf</tissue>
    </source>
</reference>
<feature type="compositionally biased region" description="Low complexity" evidence="1">
    <location>
        <begin position="39"/>
        <end position="48"/>
    </location>
</feature>
<evidence type="ECO:0000256" key="1">
    <source>
        <dbReference type="SAM" id="MobiDB-lite"/>
    </source>
</evidence>
<gene>
    <name evidence="2" type="ORF">AAHA92_16722</name>
</gene>
<name>A0ABD1GZW1_SALDI</name>
<dbReference type="EMBL" id="JBEAFC010000007">
    <property type="protein sequence ID" value="KAL1548499.1"/>
    <property type="molecule type" value="Genomic_DNA"/>
</dbReference>
<keyword evidence="3" id="KW-1185">Reference proteome</keyword>
<comment type="caution">
    <text evidence="2">The sequence shown here is derived from an EMBL/GenBank/DDBJ whole genome shotgun (WGS) entry which is preliminary data.</text>
</comment>
<proteinExistence type="predicted"/>
<dbReference type="AlphaFoldDB" id="A0ABD1GZW1"/>
<feature type="region of interest" description="Disordered" evidence="1">
    <location>
        <begin position="1"/>
        <end position="48"/>
    </location>
</feature>
<evidence type="ECO:0000313" key="2">
    <source>
        <dbReference type="EMBL" id="KAL1548499.1"/>
    </source>
</evidence>
<sequence length="90" mass="9975">MWALGSGGEEDLENASLGKSWRDQSPPGRDQQPPEENKQQQPLLLEKNPVNIMNKPQVQHHPCYAIAAHCEPPTYADILFNSGAKSPENV</sequence>
<evidence type="ECO:0000313" key="3">
    <source>
        <dbReference type="Proteomes" id="UP001567538"/>
    </source>
</evidence>